<name>A0ABU5HNI0_9BACE</name>
<gene>
    <name evidence="1" type="ORF">QHG74_08015</name>
</gene>
<accession>A0ABU5HNI0</accession>
<evidence type="ECO:0000313" key="2">
    <source>
        <dbReference type="Proteomes" id="UP001292913"/>
    </source>
</evidence>
<evidence type="ECO:0000313" key="1">
    <source>
        <dbReference type="EMBL" id="MDY7257661.1"/>
    </source>
</evidence>
<organism evidence="1 2">
    <name type="scientific">Bacteroides vicugnae</name>
    <dbReference type="NCBI Taxonomy" id="3037989"/>
    <lineage>
        <taxon>Bacteria</taxon>
        <taxon>Pseudomonadati</taxon>
        <taxon>Bacteroidota</taxon>
        <taxon>Bacteroidia</taxon>
        <taxon>Bacteroidales</taxon>
        <taxon>Bacteroidaceae</taxon>
        <taxon>Bacteroides</taxon>
    </lineage>
</organism>
<dbReference type="RefSeq" id="WP_259022230.1">
    <property type="nucleotide sequence ID" value="NZ_JARZAK010000004.1"/>
</dbReference>
<proteinExistence type="predicted"/>
<sequence>MRNFLNRYFADELTSDEKTNFLQEVDNSEELKEEFIVNQNLLVLLDWTFPENENDEEVAQLKLKEFMRKMEQRKTK</sequence>
<reference evidence="1 2" key="1">
    <citation type="submission" date="2023-04" db="EMBL/GenBank/DDBJ databases">
        <title>Bacteroides pacosi sp. nov., isolated from the fecal material of an alpaca.</title>
        <authorList>
            <person name="Miller S."/>
            <person name="Hendry M."/>
            <person name="King J."/>
            <person name="Sankaranarayanan K."/>
            <person name="Lawson P.A."/>
        </authorList>
    </citation>
    <scope>NUCLEOTIDE SEQUENCE [LARGE SCALE GENOMIC DNA]</scope>
    <source>
        <strain evidence="1 2">A2-P53</strain>
    </source>
</reference>
<comment type="caution">
    <text evidence="1">The sequence shown here is derived from an EMBL/GenBank/DDBJ whole genome shotgun (WGS) entry which is preliminary data.</text>
</comment>
<keyword evidence="2" id="KW-1185">Reference proteome</keyword>
<dbReference type="EMBL" id="JARZAK010000004">
    <property type="protein sequence ID" value="MDY7257661.1"/>
    <property type="molecule type" value="Genomic_DNA"/>
</dbReference>
<dbReference type="Proteomes" id="UP001292913">
    <property type="component" value="Unassembled WGS sequence"/>
</dbReference>
<protein>
    <submittedName>
        <fullName evidence="1">Anti-sigma factor</fullName>
    </submittedName>
</protein>